<reference evidence="3" key="1">
    <citation type="submission" date="2020-11" db="EMBL/GenBank/DDBJ databases">
        <authorList>
            <person name="Tran Van P."/>
        </authorList>
    </citation>
    <scope>NUCLEOTIDE SEQUENCE</scope>
</reference>
<proteinExistence type="predicted"/>
<keyword evidence="4" id="KW-1185">Reference proteome</keyword>
<evidence type="ECO:0000256" key="1">
    <source>
        <dbReference type="SAM" id="Coils"/>
    </source>
</evidence>
<accession>A0A7R9QT65</accession>
<evidence type="ECO:0000256" key="2">
    <source>
        <dbReference type="SAM" id="MobiDB-lite"/>
    </source>
</evidence>
<keyword evidence="1" id="KW-0175">Coiled coil</keyword>
<feature type="region of interest" description="Disordered" evidence="2">
    <location>
        <begin position="268"/>
        <end position="287"/>
    </location>
</feature>
<dbReference type="EMBL" id="OC924984">
    <property type="protein sequence ID" value="CAD7655851.1"/>
    <property type="molecule type" value="Genomic_DNA"/>
</dbReference>
<feature type="coiled-coil region" evidence="1">
    <location>
        <begin position="231"/>
        <end position="265"/>
    </location>
</feature>
<protein>
    <submittedName>
        <fullName evidence="3">Uncharacterized protein</fullName>
    </submittedName>
</protein>
<evidence type="ECO:0000313" key="3">
    <source>
        <dbReference type="EMBL" id="CAD7655851.1"/>
    </source>
</evidence>
<dbReference type="EMBL" id="CAJPVJ010010159">
    <property type="protein sequence ID" value="CAG2173038.1"/>
    <property type="molecule type" value="Genomic_DNA"/>
</dbReference>
<dbReference type="Gene3D" id="6.10.250.1060">
    <property type="match status" value="1"/>
</dbReference>
<sequence length="340" mass="37438">MSHKLSVVLKCGYKIAINVDTDAVKTIHDLKAYLQARGIYCDESDKIVYNQQKYAHGQNVHSLFLMDGPGNNEYQVSSIGAKDEILIVNKPEPKSDYKESLSKEINDLKVELSALKASYDRIVCENQELRENLNQLDISGSEEGSSVGKGSQNPMNRMTDILTQILNESQKTNTLMSGMNTERDKALKTLEGIRQLVGNTGTESTASTATNIAYNDEIIIASKADPGSDQIDGLSKEMNDLRKELSALKASYDRIVCENQKLRQKLNQLDISGSEEGSSDGKGSQNSMTRMTDILTQILNESQKTNSLMSGEKEKTLKTLEGIRQLVGNTDTEPTASTTP</sequence>
<evidence type="ECO:0000313" key="4">
    <source>
        <dbReference type="Proteomes" id="UP000728032"/>
    </source>
</evidence>
<dbReference type="AlphaFoldDB" id="A0A7R9QT65"/>
<name>A0A7R9QT65_9ACAR</name>
<organism evidence="3">
    <name type="scientific">Oppiella nova</name>
    <dbReference type="NCBI Taxonomy" id="334625"/>
    <lineage>
        <taxon>Eukaryota</taxon>
        <taxon>Metazoa</taxon>
        <taxon>Ecdysozoa</taxon>
        <taxon>Arthropoda</taxon>
        <taxon>Chelicerata</taxon>
        <taxon>Arachnida</taxon>
        <taxon>Acari</taxon>
        <taxon>Acariformes</taxon>
        <taxon>Sarcoptiformes</taxon>
        <taxon>Oribatida</taxon>
        <taxon>Brachypylina</taxon>
        <taxon>Oppioidea</taxon>
        <taxon>Oppiidae</taxon>
        <taxon>Oppiella</taxon>
    </lineage>
</organism>
<feature type="coiled-coil region" evidence="1">
    <location>
        <begin position="98"/>
        <end position="139"/>
    </location>
</feature>
<dbReference type="Proteomes" id="UP000728032">
    <property type="component" value="Unassembled WGS sequence"/>
</dbReference>
<feature type="compositionally biased region" description="Low complexity" evidence="2">
    <location>
        <begin position="272"/>
        <end position="284"/>
    </location>
</feature>
<gene>
    <name evidence="3" type="ORF">ONB1V03_LOCUS12492</name>
</gene>